<organism evidence="1 2">
    <name type="scientific">Candidatus Sulfomarinibacter kjeldsenii</name>
    <dbReference type="NCBI Taxonomy" id="2885994"/>
    <lineage>
        <taxon>Bacteria</taxon>
        <taxon>Pseudomonadati</taxon>
        <taxon>Acidobacteriota</taxon>
        <taxon>Thermoanaerobaculia</taxon>
        <taxon>Thermoanaerobaculales</taxon>
        <taxon>Candidatus Sulfomarinibacteraceae</taxon>
        <taxon>Candidatus Sulfomarinibacter</taxon>
    </lineage>
</organism>
<evidence type="ECO:0000313" key="2">
    <source>
        <dbReference type="Proteomes" id="UP000598633"/>
    </source>
</evidence>
<evidence type="ECO:0000313" key="1">
    <source>
        <dbReference type="EMBL" id="MBD3870189.1"/>
    </source>
</evidence>
<dbReference type="SUPFAM" id="SSF51735">
    <property type="entry name" value="NAD(P)-binding Rossmann-fold domains"/>
    <property type="match status" value="1"/>
</dbReference>
<dbReference type="InterPro" id="IPR002347">
    <property type="entry name" value="SDR_fam"/>
</dbReference>
<dbReference type="AlphaFoldDB" id="A0A8J6Y5Y8"/>
<proteinExistence type="predicted"/>
<dbReference type="EMBL" id="JACXWA010000039">
    <property type="protein sequence ID" value="MBD3870189.1"/>
    <property type="molecule type" value="Genomic_DNA"/>
</dbReference>
<accession>A0A8J6Y5Y8</accession>
<comment type="caution">
    <text evidence="1">The sequence shown here is derived from an EMBL/GenBank/DDBJ whole genome shotgun (WGS) entry which is preliminary data.</text>
</comment>
<dbReference type="Pfam" id="PF00106">
    <property type="entry name" value="adh_short"/>
    <property type="match status" value="1"/>
</dbReference>
<reference evidence="1 2" key="1">
    <citation type="submission" date="2020-08" db="EMBL/GenBank/DDBJ databases">
        <title>Acidobacteriota in marine sediments use diverse sulfur dissimilation pathways.</title>
        <authorList>
            <person name="Wasmund K."/>
        </authorList>
    </citation>
    <scope>NUCLEOTIDE SEQUENCE [LARGE SCALE GENOMIC DNA]</scope>
    <source>
        <strain evidence="1">MAG AM3-A</strain>
    </source>
</reference>
<dbReference type="Proteomes" id="UP000598633">
    <property type="component" value="Unassembled WGS sequence"/>
</dbReference>
<dbReference type="Gene3D" id="3.40.50.720">
    <property type="entry name" value="NAD(P)-binding Rossmann-like Domain"/>
    <property type="match status" value="1"/>
</dbReference>
<dbReference type="InterPro" id="IPR036291">
    <property type="entry name" value="NAD(P)-bd_dom_sf"/>
</dbReference>
<gene>
    <name evidence="1" type="ORF">IFJ97_02380</name>
</gene>
<name>A0A8J6Y5Y8_9BACT</name>
<sequence>MDTPRVVVITGATRGIGRALTDRLVELGHTVIGC</sequence>
<protein>
    <submittedName>
        <fullName evidence="1">SDR family NAD(P)-dependent oxidoreductase</fullName>
    </submittedName>
</protein>
<feature type="non-terminal residue" evidence="1">
    <location>
        <position position="34"/>
    </location>
</feature>